<feature type="domain" description="CBU-0592-like" evidence="3">
    <location>
        <begin position="6"/>
        <end position="80"/>
    </location>
</feature>
<dbReference type="AlphaFoldDB" id="A0A512PEK8"/>
<keyword evidence="2" id="KW-1133">Transmembrane helix</keyword>
<protein>
    <recommendedName>
        <fullName evidence="3">CBU-0592-like domain-containing protein</fullName>
    </recommendedName>
</protein>
<feature type="transmembrane region" description="Helical" evidence="2">
    <location>
        <begin position="6"/>
        <end position="23"/>
    </location>
</feature>
<evidence type="ECO:0000256" key="2">
    <source>
        <dbReference type="SAM" id="Phobius"/>
    </source>
</evidence>
<dbReference type="InterPro" id="IPR058058">
    <property type="entry name" value="CBU_0592-like"/>
</dbReference>
<evidence type="ECO:0000256" key="1">
    <source>
        <dbReference type="SAM" id="MobiDB-lite"/>
    </source>
</evidence>
<evidence type="ECO:0000259" key="3">
    <source>
        <dbReference type="Pfam" id="PF26604"/>
    </source>
</evidence>
<keyword evidence="5" id="KW-1185">Reference proteome</keyword>
<dbReference type="Proteomes" id="UP000321798">
    <property type="component" value="Unassembled WGS sequence"/>
</dbReference>
<gene>
    <name evidence="4" type="ORF">CSO01_23500</name>
</gene>
<keyword evidence="2" id="KW-0812">Transmembrane</keyword>
<feature type="transmembrane region" description="Helical" evidence="2">
    <location>
        <begin position="35"/>
        <end position="53"/>
    </location>
</feature>
<dbReference type="RefSeq" id="WP_179561696.1">
    <property type="nucleotide sequence ID" value="NZ_BAABBJ010000007.1"/>
</dbReference>
<reference evidence="4 5" key="1">
    <citation type="submission" date="2019-07" db="EMBL/GenBank/DDBJ databases">
        <title>Whole genome shotgun sequence of Cellulomonas soli NBRC 109434.</title>
        <authorList>
            <person name="Hosoyama A."/>
            <person name="Uohara A."/>
            <person name="Ohji S."/>
            <person name="Ichikawa N."/>
        </authorList>
    </citation>
    <scope>NUCLEOTIDE SEQUENCE [LARGE SCALE GENOMIC DNA]</scope>
    <source>
        <strain evidence="4 5">NBRC 109434</strain>
    </source>
</reference>
<organism evidence="4 5">
    <name type="scientific">Cellulomonas soli</name>
    <dbReference type="NCBI Taxonomy" id="931535"/>
    <lineage>
        <taxon>Bacteria</taxon>
        <taxon>Bacillati</taxon>
        <taxon>Actinomycetota</taxon>
        <taxon>Actinomycetes</taxon>
        <taxon>Micrococcales</taxon>
        <taxon>Cellulomonadaceae</taxon>
        <taxon>Cellulomonas</taxon>
    </lineage>
</organism>
<accession>A0A512PEK8</accession>
<evidence type="ECO:0000313" key="4">
    <source>
        <dbReference type="EMBL" id="GEP69635.1"/>
    </source>
</evidence>
<dbReference type="EMBL" id="BKAL01000007">
    <property type="protein sequence ID" value="GEP69635.1"/>
    <property type="molecule type" value="Genomic_DNA"/>
</dbReference>
<feature type="transmembrane region" description="Helical" evidence="2">
    <location>
        <begin position="59"/>
        <end position="77"/>
    </location>
</feature>
<comment type="caution">
    <text evidence="4">The sequence shown here is derived from an EMBL/GenBank/DDBJ whole genome shotgun (WGS) entry which is preliminary data.</text>
</comment>
<dbReference type="Pfam" id="PF26604">
    <property type="entry name" value="CBU_0592"/>
    <property type="match status" value="1"/>
</dbReference>
<keyword evidence="2" id="KW-0472">Membrane</keyword>
<name>A0A512PEK8_9CELL</name>
<evidence type="ECO:0000313" key="5">
    <source>
        <dbReference type="Proteomes" id="UP000321798"/>
    </source>
</evidence>
<proteinExistence type="predicted"/>
<feature type="region of interest" description="Disordered" evidence="1">
    <location>
        <begin position="88"/>
        <end position="116"/>
    </location>
</feature>
<dbReference type="NCBIfam" id="NF047864">
    <property type="entry name" value="CBU_0592_membra"/>
    <property type="match status" value="1"/>
</dbReference>
<sequence length="129" mass="13482">MHTVVTALGWVGAVLCLAAYLLVSTGRWQASSGRYQLANVVSGVLMGTIAAVGGVWPSAVTNAVWAVVGLITCLALLRTRHRRSAARPAPAVVADARPRRTTAAQPSGAKGNDWTVRVADRRAHDVDAA</sequence>